<dbReference type="GeneID" id="98175583"/>
<dbReference type="InterPro" id="IPR001138">
    <property type="entry name" value="Zn2Cys6_DnaBD"/>
</dbReference>
<keyword evidence="8" id="KW-1185">Reference proteome</keyword>
<organism evidence="7 8">
    <name type="scientific">Madurella fahalii</name>
    <dbReference type="NCBI Taxonomy" id="1157608"/>
    <lineage>
        <taxon>Eukaryota</taxon>
        <taxon>Fungi</taxon>
        <taxon>Dikarya</taxon>
        <taxon>Ascomycota</taxon>
        <taxon>Pezizomycotina</taxon>
        <taxon>Sordariomycetes</taxon>
        <taxon>Sordariomycetidae</taxon>
        <taxon>Sordariales</taxon>
        <taxon>Sordariales incertae sedis</taxon>
        <taxon>Madurella</taxon>
    </lineage>
</organism>
<feature type="compositionally biased region" description="Low complexity" evidence="5">
    <location>
        <begin position="21"/>
        <end position="33"/>
    </location>
</feature>
<gene>
    <name evidence="7" type="ORF">MFIFM68171_04840</name>
</gene>
<protein>
    <recommendedName>
        <fullName evidence="6">Zn(2)-C6 fungal-type domain-containing protein</fullName>
    </recommendedName>
</protein>
<evidence type="ECO:0000259" key="6">
    <source>
        <dbReference type="PROSITE" id="PS50048"/>
    </source>
</evidence>
<proteinExistence type="predicted"/>
<dbReference type="Proteomes" id="UP001628179">
    <property type="component" value="Unassembled WGS sequence"/>
</dbReference>
<sequence length="780" mass="85262">MTPPNRYRAIQPAPVKRERPGASSGSSAHSAPPWLSGERHTKRLKAVTQACHACRRNKMRCDGERPKCGGCTNRALPCGYEGEAGQSRQAALKSRLQALEKLVRALKSKPDDEAEQLLRRIRTADDILSISSDDDSKTHGTPPAPPSTTAASSVSSQTQSSSATSGLESSFVALSTTVNGAMSSHAPSESLSLARSPARTGQGLPARASAHLFRLVLPDVDSTWDGVQSFFSFSGKLFHVFSLQDAINYRNAIYGLDGRPDISQKVAICCLCAVAAVGIQYNCNSFEKGSEEVLYDVSRHFFSDVLEQRPLDAIKVCTLYALYNIMNKATVALAYVEVGLSMSRKQAASHASSLSASESVDFRRTWRTLVFFSSWLSSTLGYISSAGDSDFAKLVPVAEQDADNYSAEVGELVQAEITKISLLKADILRTHLAVEELSTRSMESIRKVLYDWHGQLPPQVQLQSLQNPNLPPLVRWSIYHTHLLYQGAFMLVYRRIVARCFRAYENGDGLSYLVDNPIALSLVEQGVRSAKDSARILGLLLAEKGVIRKCWIVIFQTHTACIVILHSVAQKQLHGFPPSSWVDEMKQAQKCLDVLEFCGAFDPVALRFRVRLSSIYNKLMVLAPESPMTAMTRVEEWVPPPPDFQVADGDAATAEGDPGVPAEKNVAVEYLFTIPPGANEELLLLSYNLLHQLCRPWGDGEGSCRPSERLEAGKQLVARDDQSQALETLDWNFAKVSPFRWDTGGIGVSEKDVAVDASCFLDSEAPSGWSPAEDVEVGGG</sequence>
<keyword evidence="3" id="KW-0238">DNA-binding</keyword>
<dbReference type="RefSeq" id="XP_070916361.1">
    <property type="nucleotide sequence ID" value="XM_071060260.1"/>
</dbReference>
<name>A0ABQ0GA34_9PEZI</name>
<comment type="subcellular location">
    <subcellularLocation>
        <location evidence="1">Nucleus</location>
    </subcellularLocation>
</comment>
<dbReference type="PANTHER" id="PTHR46910">
    <property type="entry name" value="TRANSCRIPTION FACTOR PDR1"/>
    <property type="match status" value="1"/>
</dbReference>
<dbReference type="PROSITE" id="PS00463">
    <property type="entry name" value="ZN2_CY6_FUNGAL_1"/>
    <property type="match status" value="1"/>
</dbReference>
<feature type="domain" description="Zn(2)-C6 fungal-type" evidence="6">
    <location>
        <begin position="50"/>
        <end position="80"/>
    </location>
</feature>
<dbReference type="CDD" id="cd00067">
    <property type="entry name" value="GAL4"/>
    <property type="match status" value="1"/>
</dbReference>
<dbReference type="EMBL" id="BAAFSV010000002">
    <property type="protein sequence ID" value="GAB1314630.1"/>
    <property type="molecule type" value="Genomic_DNA"/>
</dbReference>
<evidence type="ECO:0000256" key="5">
    <source>
        <dbReference type="SAM" id="MobiDB-lite"/>
    </source>
</evidence>
<reference evidence="7 8" key="1">
    <citation type="submission" date="2024-09" db="EMBL/GenBank/DDBJ databases">
        <title>Itraconazole resistance in Madurella fahalii resulting from another homologue of gene encoding cytochrome P450 14-alpha sterol demethylase (CYP51).</title>
        <authorList>
            <person name="Yoshioka I."/>
            <person name="Fahal A.H."/>
            <person name="Kaneko S."/>
            <person name="Yaguchi T."/>
        </authorList>
    </citation>
    <scope>NUCLEOTIDE SEQUENCE [LARGE SCALE GENOMIC DNA]</scope>
    <source>
        <strain evidence="7 8">IFM 68171</strain>
    </source>
</reference>
<evidence type="ECO:0000313" key="7">
    <source>
        <dbReference type="EMBL" id="GAB1314630.1"/>
    </source>
</evidence>
<dbReference type="PROSITE" id="PS50048">
    <property type="entry name" value="ZN2_CY6_FUNGAL_2"/>
    <property type="match status" value="1"/>
</dbReference>
<feature type="compositionally biased region" description="Low complexity" evidence="5">
    <location>
        <begin position="147"/>
        <end position="162"/>
    </location>
</feature>
<dbReference type="InterPro" id="IPR050987">
    <property type="entry name" value="AtrR-like"/>
</dbReference>
<keyword evidence="4" id="KW-0539">Nucleus</keyword>
<keyword evidence="2" id="KW-0479">Metal-binding</keyword>
<comment type="caution">
    <text evidence="7">The sequence shown here is derived from an EMBL/GenBank/DDBJ whole genome shotgun (WGS) entry which is preliminary data.</text>
</comment>
<evidence type="ECO:0000256" key="3">
    <source>
        <dbReference type="ARBA" id="ARBA00023125"/>
    </source>
</evidence>
<dbReference type="SMART" id="SM00066">
    <property type="entry name" value="GAL4"/>
    <property type="match status" value="1"/>
</dbReference>
<feature type="region of interest" description="Disordered" evidence="5">
    <location>
        <begin position="1"/>
        <end position="40"/>
    </location>
</feature>
<dbReference type="Pfam" id="PF00172">
    <property type="entry name" value="Zn_clus"/>
    <property type="match status" value="1"/>
</dbReference>
<accession>A0ABQ0GA34</accession>
<dbReference type="Gene3D" id="4.10.240.10">
    <property type="entry name" value="Zn(2)-C6 fungal-type DNA-binding domain"/>
    <property type="match status" value="1"/>
</dbReference>
<dbReference type="SUPFAM" id="SSF57701">
    <property type="entry name" value="Zn2/Cys6 DNA-binding domain"/>
    <property type="match status" value="1"/>
</dbReference>
<dbReference type="PANTHER" id="PTHR46910:SF3">
    <property type="entry name" value="HALOTOLERANCE PROTEIN 9-RELATED"/>
    <property type="match status" value="1"/>
</dbReference>
<feature type="region of interest" description="Disordered" evidence="5">
    <location>
        <begin position="129"/>
        <end position="162"/>
    </location>
</feature>
<evidence type="ECO:0000313" key="8">
    <source>
        <dbReference type="Proteomes" id="UP001628179"/>
    </source>
</evidence>
<dbReference type="InterPro" id="IPR036864">
    <property type="entry name" value="Zn2-C6_fun-type_DNA-bd_sf"/>
</dbReference>
<dbReference type="CDD" id="cd12148">
    <property type="entry name" value="fungal_TF_MHR"/>
    <property type="match status" value="1"/>
</dbReference>
<evidence type="ECO:0000256" key="1">
    <source>
        <dbReference type="ARBA" id="ARBA00004123"/>
    </source>
</evidence>
<evidence type="ECO:0000256" key="2">
    <source>
        <dbReference type="ARBA" id="ARBA00022723"/>
    </source>
</evidence>
<evidence type="ECO:0000256" key="4">
    <source>
        <dbReference type="ARBA" id="ARBA00023242"/>
    </source>
</evidence>